<feature type="compositionally biased region" description="Basic and acidic residues" evidence="5">
    <location>
        <begin position="347"/>
        <end position="356"/>
    </location>
</feature>
<dbReference type="InterPro" id="IPR008952">
    <property type="entry name" value="Tetraspanin_EC2_sf"/>
</dbReference>
<gene>
    <name evidence="9" type="primary">LOC100578651</name>
</gene>
<dbReference type="Proteomes" id="UP000005203">
    <property type="component" value="Linkage group LG5"/>
</dbReference>
<dbReference type="InterPro" id="IPR018499">
    <property type="entry name" value="Tetraspanin/Peripherin"/>
</dbReference>
<dbReference type="OMA" id="AYVMTST"/>
<evidence type="ECO:0000256" key="4">
    <source>
        <dbReference type="ARBA" id="ARBA00023136"/>
    </source>
</evidence>
<name>A0A7M7L3A4_APIME</name>
<feature type="transmembrane region" description="Helical" evidence="6">
    <location>
        <begin position="69"/>
        <end position="87"/>
    </location>
</feature>
<dbReference type="Gene3D" id="1.10.1450.10">
    <property type="entry name" value="Tetraspanin"/>
    <property type="match status" value="1"/>
</dbReference>
<evidence type="ECO:0000256" key="3">
    <source>
        <dbReference type="ARBA" id="ARBA00022989"/>
    </source>
</evidence>
<keyword evidence="4 6" id="KW-0472">Membrane</keyword>
<dbReference type="SUPFAM" id="SSF48652">
    <property type="entry name" value="Tetraspanin"/>
    <property type="match status" value="1"/>
</dbReference>
<feature type="compositionally biased region" description="Basic and acidic residues" evidence="5">
    <location>
        <begin position="388"/>
        <end position="406"/>
    </location>
</feature>
<evidence type="ECO:0000313" key="9">
    <source>
        <dbReference type="RefSeq" id="XP_026296384.1"/>
    </source>
</evidence>
<sequence>MSSNECNRKSNIVFKKNARVPCNCGWEVRFGYGVAVTLAIFEAKRFFMLILEIFAEWQIIRFAGGLRPVVFTLTNVSLGLPTALITVRNIRKRKVPHCCAKKRRTLQCLLIVIAICAIMNAATIVSIGYHISVRQETLIDIFNNSMHLYASTASHKYAIDEIQFIFQCCGHSSYADWFLFDWQGVDYASREEMAIHSPISDEEYRDKSVPFSCCNLHAMSPCEHTQISENDIRTINMNGCVEVMSPVILRIVIVAYVMTSTLVIIQFFLAFLISKMIRKLLCGTCRMYHFPKSFANESTSASLDSSSSETERRSSTSSSNWESRHAKKRDKRKRIDKQVSTKSISFKRKDSLKRDLNTSSSPFDSSPKSGKRSTRFSKIFGAARIKPSAHEQHTISKKRMYDDETR</sequence>
<protein>
    <submittedName>
        <fullName evidence="9">Uncharacterized protein LOC100578651</fullName>
    </submittedName>
</protein>
<organism evidence="7">
    <name type="scientific">Apis mellifera</name>
    <name type="common">Honeybee</name>
    <dbReference type="NCBI Taxonomy" id="7460"/>
    <lineage>
        <taxon>Eukaryota</taxon>
        <taxon>Metazoa</taxon>
        <taxon>Ecdysozoa</taxon>
        <taxon>Arthropoda</taxon>
        <taxon>Hexapoda</taxon>
        <taxon>Insecta</taxon>
        <taxon>Pterygota</taxon>
        <taxon>Neoptera</taxon>
        <taxon>Endopterygota</taxon>
        <taxon>Hymenoptera</taxon>
        <taxon>Apocrita</taxon>
        <taxon>Aculeata</taxon>
        <taxon>Apoidea</taxon>
        <taxon>Anthophila</taxon>
        <taxon>Apidae</taxon>
        <taxon>Apis</taxon>
    </lineage>
</organism>
<feature type="region of interest" description="Disordered" evidence="5">
    <location>
        <begin position="297"/>
        <end position="406"/>
    </location>
</feature>
<accession>A0A8B8GZV3</accession>
<reference evidence="7" key="1">
    <citation type="submission" date="2021-01" db="UniProtKB">
        <authorList>
            <consortium name="EnsemblMetazoa"/>
        </authorList>
    </citation>
    <scope>IDENTIFICATION</scope>
    <source>
        <strain evidence="7">DH4</strain>
    </source>
</reference>
<evidence type="ECO:0000256" key="2">
    <source>
        <dbReference type="ARBA" id="ARBA00022692"/>
    </source>
</evidence>
<dbReference type="KEGG" id="ame:100578651"/>
<feature type="compositionally biased region" description="Low complexity" evidence="5">
    <location>
        <begin position="298"/>
        <end position="308"/>
    </location>
</feature>
<feature type="compositionally biased region" description="Low complexity" evidence="5">
    <location>
        <begin position="359"/>
        <end position="368"/>
    </location>
</feature>
<evidence type="ECO:0000313" key="8">
    <source>
        <dbReference type="Proteomes" id="UP000005203"/>
    </source>
</evidence>
<keyword evidence="8" id="KW-1185">Reference proteome</keyword>
<comment type="subcellular location">
    <subcellularLocation>
        <location evidence="1">Membrane</location>
        <topology evidence="1">Multi-pass membrane protein</topology>
    </subcellularLocation>
</comment>
<dbReference type="GeneID" id="100578651"/>
<feature type="transmembrane region" description="Helical" evidence="6">
    <location>
        <begin position="247"/>
        <end position="273"/>
    </location>
</feature>
<reference evidence="9" key="2">
    <citation type="submission" date="2025-04" db="UniProtKB">
        <authorList>
            <consortium name="RefSeq"/>
        </authorList>
    </citation>
    <scope>IDENTIFICATION</scope>
    <source>
        <strain evidence="9">DH4</strain>
        <tissue evidence="9">Whole body</tissue>
    </source>
</reference>
<dbReference type="AlphaFoldDB" id="A0A7M7L3A4"/>
<dbReference type="Pfam" id="PF00335">
    <property type="entry name" value="Tetraspanin"/>
    <property type="match status" value="1"/>
</dbReference>
<dbReference type="GO" id="GO:0016020">
    <property type="term" value="C:membrane"/>
    <property type="evidence" value="ECO:0007669"/>
    <property type="project" value="UniProtKB-SubCell"/>
</dbReference>
<evidence type="ECO:0000256" key="6">
    <source>
        <dbReference type="SAM" id="Phobius"/>
    </source>
</evidence>
<evidence type="ECO:0000256" key="5">
    <source>
        <dbReference type="SAM" id="MobiDB-lite"/>
    </source>
</evidence>
<keyword evidence="2 6" id="KW-0812">Transmembrane</keyword>
<dbReference type="OrthoDB" id="9836210at2759"/>
<evidence type="ECO:0000256" key="1">
    <source>
        <dbReference type="ARBA" id="ARBA00004141"/>
    </source>
</evidence>
<keyword evidence="3 6" id="KW-1133">Transmembrane helix</keyword>
<proteinExistence type="predicted"/>
<dbReference type="EnsemblMetazoa" id="XM_026440599">
    <property type="protein sequence ID" value="XP_026296384"/>
    <property type="gene ID" value="LOC100578651"/>
</dbReference>
<evidence type="ECO:0000313" key="7">
    <source>
        <dbReference type="EnsemblMetazoa" id="XP_026296384"/>
    </source>
</evidence>
<feature type="compositionally biased region" description="Basic residues" evidence="5">
    <location>
        <begin position="325"/>
        <end position="335"/>
    </location>
</feature>
<feature type="transmembrane region" description="Helical" evidence="6">
    <location>
        <begin position="108"/>
        <end position="131"/>
    </location>
</feature>
<accession>A0A7M7L3A4</accession>
<dbReference type="RefSeq" id="XP_026296384.1">
    <property type="nucleotide sequence ID" value="XM_026440599.1"/>
</dbReference>